<organism evidence="3 4">
    <name type="scientific">Chryseolinea serpens</name>
    <dbReference type="NCBI Taxonomy" id="947013"/>
    <lineage>
        <taxon>Bacteria</taxon>
        <taxon>Pseudomonadati</taxon>
        <taxon>Bacteroidota</taxon>
        <taxon>Cytophagia</taxon>
        <taxon>Cytophagales</taxon>
        <taxon>Fulvivirgaceae</taxon>
        <taxon>Chryseolinea</taxon>
    </lineage>
</organism>
<dbReference type="InterPro" id="IPR002347">
    <property type="entry name" value="SDR_fam"/>
</dbReference>
<keyword evidence="2" id="KW-0560">Oxidoreductase</keyword>
<dbReference type="InterPro" id="IPR036291">
    <property type="entry name" value="NAD(P)-bd_dom_sf"/>
</dbReference>
<name>A0A1M5LK12_9BACT</name>
<dbReference type="Proteomes" id="UP000184212">
    <property type="component" value="Unassembled WGS sequence"/>
</dbReference>
<sequence length="228" mass="23793">MKTVLITGASGNLGKASVERFLADGYTVLATVTPGKTLGFETSGKVLTYEADLTDEQAVETVVAKAIATHGTLDAALLLVGGYAGGGLAEADGKTVKKMIALNFETAYNVARPVFQHMQKQGGGRIVFVGARTALKASDGKKSLAYALSKSLIFKLAELLNATGNASNVTASVVVPSTIDTPTNREAMPNADFTAWVAPDAIADAIAHICSAKTNDWRETVLKIYGRA</sequence>
<comment type="similarity">
    <text evidence="1">Belongs to the short-chain dehydrogenases/reductases (SDR) family.</text>
</comment>
<keyword evidence="4" id="KW-1185">Reference proteome</keyword>
<gene>
    <name evidence="3" type="ORF">SAMN04488109_1258</name>
</gene>
<dbReference type="AlphaFoldDB" id="A0A1M5LK12"/>
<dbReference type="Gene3D" id="3.40.50.720">
    <property type="entry name" value="NAD(P)-binding Rossmann-like Domain"/>
    <property type="match status" value="1"/>
</dbReference>
<proteinExistence type="inferred from homology"/>
<reference evidence="3 4" key="1">
    <citation type="submission" date="2016-11" db="EMBL/GenBank/DDBJ databases">
        <authorList>
            <person name="Jaros S."/>
            <person name="Januszkiewicz K."/>
            <person name="Wedrychowicz H."/>
        </authorList>
    </citation>
    <scope>NUCLEOTIDE SEQUENCE [LARGE SCALE GENOMIC DNA]</scope>
    <source>
        <strain evidence="3 4">DSM 24574</strain>
    </source>
</reference>
<dbReference type="RefSeq" id="WP_073132022.1">
    <property type="nucleotide sequence ID" value="NZ_FQWQ01000001.1"/>
</dbReference>
<evidence type="ECO:0000256" key="2">
    <source>
        <dbReference type="ARBA" id="ARBA00023002"/>
    </source>
</evidence>
<dbReference type="SUPFAM" id="SSF51735">
    <property type="entry name" value="NAD(P)-binding Rossmann-fold domains"/>
    <property type="match status" value="1"/>
</dbReference>
<dbReference type="Pfam" id="PF00106">
    <property type="entry name" value="adh_short"/>
    <property type="match status" value="1"/>
</dbReference>
<evidence type="ECO:0000313" key="3">
    <source>
        <dbReference type="EMBL" id="SHG65355.1"/>
    </source>
</evidence>
<dbReference type="PANTHER" id="PTHR43669:SF3">
    <property type="entry name" value="ALCOHOL DEHYDROGENASE, PUTATIVE (AFU_ORTHOLOGUE AFUA_3G03445)-RELATED"/>
    <property type="match status" value="1"/>
</dbReference>
<dbReference type="EMBL" id="FQWQ01000001">
    <property type="protein sequence ID" value="SHG65355.1"/>
    <property type="molecule type" value="Genomic_DNA"/>
</dbReference>
<evidence type="ECO:0000313" key="4">
    <source>
        <dbReference type="Proteomes" id="UP000184212"/>
    </source>
</evidence>
<dbReference type="OrthoDB" id="9810908at2"/>
<dbReference type="STRING" id="947013.SAMN04488109_1258"/>
<evidence type="ECO:0000256" key="1">
    <source>
        <dbReference type="ARBA" id="ARBA00006484"/>
    </source>
</evidence>
<accession>A0A1M5LK12</accession>
<dbReference type="GO" id="GO:0016491">
    <property type="term" value="F:oxidoreductase activity"/>
    <property type="evidence" value="ECO:0007669"/>
    <property type="project" value="UniProtKB-KW"/>
</dbReference>
<dbReference type="PRINTS" id="PR00081">
    <property type="entry name" value="GDHRDH"/>
</dbReference>
<protein>
    <submittedName>
        <fullName evidence="3">NADP-dependent 3-hydroxy acid dehydrogenase YdfG</fullName>
    </submittedName>
</protein>
<dbReference type="PANTHER" id="PTHR43669">
    <property type="entry name" value="5-KETO-D-GLUCONATE 5-REDUCTASE"/>
    <property type="match status" value="1"/>
</dbReference>